<protein>
    <submittedName>
        <fullName evidence="2">Uncharacterized protein</fullName>
    </submittedName>
</protein>
<gene>
    <name evidence="2" type="ORF">GPX89_38680</name>
</gene>
<dbReference type="AlphaFoldDB" id="A0A7K1V926"/>
<sequence length="59" mass="6399">MPAETLDNGILERDFLLGDITGVPWSPTHGTWPPRAGTPSWPSTLRGMVPVAASRPMTR</sequence>
<dbReference type="RefSeq" id="WP_157392737.1">
    <property type="nucleotide sequence ID" value="NZ_WRPP01000012.1"/>
</dbReference>
<accession>A0A7K1V926</accession>
<comment type="caution">
    <text evidence="2">The sequence shown here is derived from an EMBL/GenBank/DDBJ whole genome shotgun (WGS) entry which is preliminary data.</text>
</comment>
<reference evidence="2 3" key="1">
    <citation type="submission" date="2019-12" db="EMBL/GenBank/DDBJ databases">
        <title>Nocardia sp. nov. ET3-3 isolated from soil.</title>
        <authorList>
            <person name="Kanchanasin P."/>
            <person name="Tanasupawat S."/>
            <person name="Yuki M."/>
            <person name="Kudo T."/>
        </authorList>
    </citation>
    <scope>NUCLEOTIDE SEQUENCE [LARGE SCALE GENOMIC DNA]</scope>
    <source>
        <strain evidence="2 3">ET3-3</strain>
    </source>
</reference>
<name>A0A7K1V926_9NOCA</name>
<organism evidence="2 3">
    <name type="scientific">Nocardia terrae</name>
    <dbReference type="NCBI Taxonomy" id="2675851"/>
    <lineage>
        <taxon>Bacteria</taxon>
        <taxon>Bacillati</taxon>
        <taxon>Actinomycetota</taxon>
        <taxon>Actinomycetes</taxon>
        <taxon>Mycobacteriales</taxon>
        <taxon>Nocardiaceae</taxon>
        <taxon>Nocardia</taxon>
    </lineage>
</organism>
<evidence type="ECO:0000256" key="1">
    <source>
        <dbReference type="SAM" id="MobiDB-lite"/>
    </source>
</evidence>
<feature type="region of interest" description="Disordered" evidence="1">
    <location>
        <begin position="28"/>
        <end position="59"/>
    </location>
</feature>
<evidence type="ECO:0000313" key="2">
    <source>
        <dbReference type="EMBL" id="MVU83153.1"/>
    </source>
</evidence>
<keyword evidence="3" id="KW-1185">Reference proteome</keyword>
<proteinExistence type="predicted"/>
<dbReference type="EMBL" id="WRPP01000012">
    <property type="protein sequence ID" value="MVU83153.1"/>
    <property type="molecule type" value="Genomic_DNA"/>
</dbReference>
<dbReference type="Proteomes" id="UP000466794">
    <property type="component" value="Unassembled WGS sequence"/>
</dbReference>
<evidence type="ECO:0000313" key="3">
    <source>
        <dbReference type="Proteomes" id="UP000466794"/>
    </source>
</evidence>